<dbReference type="Proteomes" id="UP000826195">
    <property type="component" value="Unassembled WGS sequence"/>
</dbReference>
<feature type="compositionally biased region" description="Basic residues" evidence="1">
    <location>
        <begin position="455"/>
        <end position="465"/>
    </location>
</feature>
<dbReference type="GO" id="GO:0046983">
    <property type="term" value="F:protein dimerization activity"/>
    <property type="evidence" value="ECO:0007669"/>
    <property type="project" value="InterPro"/>
</dbReference>
<proteinExistence type="predicted"/>
<dbReference type="Pfam" id="PF00010">
    <property type="entry name" value="HLH"/>
    <property type="match status" value="1"/>
</dbReference>
<dbReference type="EMBL" id="JAHXZJ010001492">
    <property type="protein sequence ID" value="KAH0552427.1"/>
    <property type="molecule type" value="Genomic_DNA"/>
</dbReference>
<reference evidence="3 4" key="1">
    <citation type="journal article" date="2021" name="J. Hered.">
        <title>A chromosome-level genome assembly of the parasitoid wasp, Cotesia glomerata (Hymenoptera: Braconidae).</title>
        <authorList>
            <person name="Pinto B.J."/>
            <person name="Weis J.J."/>
            <person name="Gamble T."/>
            <person name="Ode P.J."/>
            <person name="Paul R."/>
            <person name="Zaspel J.M."/>
        </authorList>
    </citation>
    <scope>NUCLEOTIDE SEQUENCE [LARGE SCALE GENOMIC DNA]</scope>
    <source>
        <strain evidence="3">CgM1</strain>
    </source>
</reference>
<dbReference type="CDD" id="cd00083">
    <property type="entry name" value="bHLH_SF"/>
    <property type="match status" value="1"/>
</dbReference>
<feature type="region of interest" description="Disordered" evidence="1">
    <location>
        <begin position="182"/>
        <end position="289"/>
    </location>
</feature>
<sequence length="939" mass="102825">MPRKEKTNAKTWERDRRNRMNLYFKTLGDLLPPSQDGKNRNKVDILIQASKYIKDLTNRTEELFNTNAVDAHKEELIRLKKLVTQLYSRTQLLSALLKDAGITVPAEPALEKISPLKWSNKINVEDAEKYLDRFKERKKPKKRRNSTGLKIPLNKKIKAGVIDVSPHKNNNNNSKDISEIIGPVEDQENHVGSNIDDKNGEDKNNESTTKISDVRNNSDPDSSEPAIESLAGPKSSTGIRKLESRKKLKRKTSISKDNPSKKSPKTAQKSPASKSSSIALSSTSTSQNSSITNLVSGTLILSNGKLMPLITPLASTNILVNANTSNQQPSNQQQPQLIISSNQTPTSPMIFMQSVDCNNIKNVSVQNQNVINAVQKVTLNTIPSIRTNVAINSHDWVSNVKTIIEATKIGGRKGILPKGKEITKTTMAYKVPIPVVRRDIKTNSGKSVSDNKSGSKNKKSKGAKSKKTDKAKSSTKSTKEKSTDVPSKEDKLSIDNKVSTSMEIKKLPETCESIGSLRNVVEKIGEVSRENSKINEPGNSNVSVNENEISGVGGLNPETTEANDSSDKNVIKTFDLTPEIDCVNKNQPTEKITSVVAESTSAVELTTESLTIEKVIEADINKATKVKEVCDLNTRFNLLNESSDNSTIDSTKIILNLDTNTTTTMKPETGNKASSSASAITDSVIAPTSEIKEDKLIKEPKTLYSNENSFVPISNRDLHSDLSNDLFASLQVPSNSHNPESISPTAAFLMAFPLVSSLNGKTEVLEEDMKEDLKYHSQTPPMLLQIGTIEPNSFKVKSDDIKNSDNKIQKHGEEAKSEDNCSKSLPKIVNSETFKDKLYRIVPYSKPVATSVSSLTNSSTTSVSSTAGVTDVTSNLNSRTNLNNCDIDSSKKINEKSNTGLSKFDNNVSTSSNNNSNNNNNDTSITTSNNNNSNNNDRN</sequence>
<feature type="compositionally biased region" description="Polar residues" evidence="1">
    <location>
        <begin position="896"/>
        <end position="905"/>
    </location>
</feature>
<feature type="region of interest" description="Disordered" evidence="1">
    <location>
        <begin position="849"/>
        <end position="939"/>
    </location>
</feature>
<feature type="domain" description="BHLH" evidence="2">
    <location>
        <begin position="4"/>
        <end position="56"/>
    </location>
</feature>
<dbReference type="PROSITE" id="PS50888">
    <property type="entry name" value="BHLH"/>
    <property type="match status" value="1"/>
</dbReference>
<protein>
    <recommendedName>
        <fullName evidence="2">BHLH domain-containing protein</fullName>
    </recommendedName>
</protein>
<feature type="compositionally biased region" description="Low complexity" evidence="1">
    <location>
        <begin position="265"/>
        <end position="289"/>
    </location>
</feature>
<organism evidence="3 4">
    <name type="scientific">Cotesia glomerata</name>
    <name type="common">Lepidopteran parasitic wasp</name>
    <name type="synonym">Apanteles glomeratus</name>
    <dbReference type="NCBI Taxonomy" id="32391"/>
    <lineage>
        <taxon>Eukaryota</taxon>
        <taxon>Metazoa</taxon>
        <taxon>Ecdysozoa</taxon>
        <taxon>Arthropoda</taxon>
        <taxon>Hexapoda</taxon>
        <taxon>Insecta</taxon>
        <taxon>Pterygota</taxon>
        <taxon>Neoptera</taxon>
        <taxon>Endopterygota</taxon>
        <taxon>Hymenoptera</taxon>
        <taxon>Apocrita</taxon>
        <taxon>Ichneumonoidea</taxon>
        <taxon>Braconidae</taxon>
        <taxon>Microgastrinae</taxon>
        <taxon>Cotesia</taxon>
    </lineage>
</organism>
<comment type="caution">
    <text evidence="3">The sequence shown here is derived from an EMBL/GenBank/DDBJ whole genome shotgun (WGS) entry which is preliminary data.</text>
</comment>
<dbReference type="Gene3D" id="4.10.280.10">
    <property type="entry name" value="Helix-loop-helix DNA-binding domain"/>
    <property type="match status" value="1"/>
</dbReference>
<feature type="compositionally biased region" description="Low complexity" evidence="1">
    <location>
        <begin position="443"/>
        <end position="454"/>
    </location>
</feature>
<keyword evidence="4" id="KW-1185">Reference proteome</keyword>
<evidence type="ECO:0000313" key="4">
    <source>
        <dbReference type="Proteomes" id="UP000826195"/>
    </source>
</evidence>
<evidence type="ECO:0000256" key="1">
    <source>
        <dbReference type="SAM" id="MobiDB-lite"/>
    </source>
</evidence>
<feature type="non-terminal residue" evidence="3">
    <location>
        <position position="939"/>
    </location>
</feature>
<feature type="region of interest" description="Disordered" evidence="1">
    <location>
        <begin position="440"/>
        <end position="496"/>
    </location>
</feature>
<feature type="compositionally biased region" description="Basic and acidic residues" evidence="1">
    <location>
        <begin position="195"/>
        <end position="205"/>
    </location>
</feature>
<feature type="compositionally biased region" description="Basic and acidic residues" evidence="1">
    <location>
        <begin position="466"/>
        <end position="494"/>
    </location>
</feature>
<evidence type="ECO:0000313" key="3">
    <source>
        <dbReference type="EMBL" id="KAH0552427.1"/>
    </source>
</evidence>
<name>A0AAV7I2L3_COTGL</name>
<dbReference type="SUPFAM" id="SSF47459">
    <property type="entry name" value="HLH, helix-loop-helix DNA-binding domain"/>
    <property type="match status" value="1"/>
</dbReference>
<feature type="compositionally biased region" description="Basic residues" evidence="1">
    <location>
        <begin position="243"/>
        <end position="253"/>
    </location>
</feature>
<dbReference type="InterPro" id="IPR036638">
    <property type="entry name" value="HLH_DNA-bd_sf"/>
</dbReference>
<dbReference type="AlphaFoldDB" id="A0AAV7I2L3"/>
<gene>
    <name evidence="3" type="ORF">KQX54_009876</name>
</gene>
<evidence type="ECO:0000259" key="2">
    <source>
        <dbReference type="PROSITE" id="PS50888"/>
    </source>
</evidence>
<dbReference type="InterPro" id="IPR011598">
    <property type="entry name" value="bHLH_dom"/>
</dbReference>
<dbReference type="SMART" id="SM00353">
    <property type="entry name" value="HLH"/>
    <property type="match status" value="1"/>
</dbReference>
<accession>A0AAV7I2L3</accession>
<feature type="compositionally biased region" description="Low complexity" evidence="1">
    <location>
        <begin position="849"/>
        <end position="884"/>
    </location>
</feature>
<feature type="compositionally biased region" description="Low complexity" evidence="1">
    <location>
        <begin position="906"/>
        <end position="939"/>
    </location>
</feature>